<evidence type="ECO:0000256" key="2">
    <source>
        <dbReference type="ARBA" id="ARBA00012150"/>
    </source>
</evidence>
<evidence type="ECO:0000256" key="4">
    <source>
        <dbReference type="PROSITE-ProRule" id="PRU00520"/>
    </source>
</evidence>
<reference evidence="7 8" key="1">
    <citation type="submission" date="2019-01" db="EMBL/GenBank/DDBJ databases">
        <title>Genomic insights into a novel species Rhodoferax sp.</title>
        <authorList>
            <person name="Jin L."/>
        </authorList>
    </citation>
    <scope>NUCLEOTIDE SEQUENCE [LARGE SCALE GENOMIC DNA]</scope>
    <source>
        <strain evidence="7 8">CHu59-6-5</strain>
    </source>
</reference>
<organism evidence="7 8">
    <name type="scientific">Rhodoferax sediminis</name>
    <dbReference type="NCBI Taxonomy" id="2509614"/>
    <lineage>
        <taxon>Bacteria</taxon>
        <taxon>Pseudomonadati</taxon>
        <taxon>Pseudomonadota</taxon>
        <taxon>Betaproteobacteria</taxon>
        <taxon>Burkholderiales</taxon>
        <taxon>Comamonadaceae</taxon>
        <taxon>Rhodoferax</taxon>
    </lineage>
</organism>
<keyword evidence="8" id="KW-1185">Reference proteome</keyword>
<evidence type="ECO:0000256" key="3">
    <source>
        <dbReference type="ARBA" id="ARBA00047645"/>
    </source>
</evidence>
<feature type="active site" evidence="4">
    <location>
        <position position="45"/>
    </location>
</feature>
<dbReference type="PRINTS" id="PR00112">
    <property type="entry name" value="ACYLPHPHTASE"/>
</dbReference>
<protein>
    <recommendedName>
        <fullName evidence="2 4">acylphosphatase</fullName>
        <ecNumber evidence="2 4">3.6.1.7</ecNumber>
    </recommendedName>
</protein>
<keyword evidence="4" id="KW-0378">Hydrolase</keyword>
<name>A0A515D882_9BURK</name>
<feature type="active site" evidence="4">
    <location>
        <position position="27"/>
    </location>
</feature>
<dbReference type="PANTHER" id="PTHR47268:SF4">
    <property type="entry name" value="ACYLPHOSPHATASE"/>
    <property type="match status" value="1"/>
</dbReference>
<dbReference type="RefSeq" id="WP_142817787.1">
    <property type="nucleotide sequence ID" value="NZ_CP035503.1"/>
</dbReference>
<dbReference type="Proteomes" id="UP000316798">
    <property type="component" value="Chromosome"/>
</dbReference>
<dbReference type="KEGG" id="rhf:EUB48_04410"/>
<proteinExistence type="inferred from homology"/>
<dbReference type="OrthoDB" id="5295388at2"/>
<dbReference type="PROSITE" id="PS51160">
    <property type="entry name" value="ACYLPHOSPHATASE_3"/>
    <property type="match status" value="1"/>
</dbReference>
<accession>A0A515D882</accession>
<dbReference type="InterPro" id="IPR020456">
    <property type="entry name" value="Acylphosphatase"/>
</dbReference>
<sequence>MDSLDKDGTIQNRLVRIYGRVQGVGYREACVRRARARGVTGWVRNRVDGSVEVMLQGSSEQLADMCNWLRDGISAAVVDKIEVTEMQPPLPRFDPFNRLPTL</sequence>
<dbReference type="AlphaFoldDB" id="A0A515D882"/>
<dbReference type="PANTHER" id="PTHR47268">
    <property type="entry name" value="ACYLPHOSPHATASE"/>
    <property type="match status" value="1"/>
</dbReference>
<dbReference type="InterPro" id="IPR001792">
    <property type="entry name" value="Acylphosphatase-like_dom"/>
</dbReference>
<comment type="similarity">
    <text evidence="1 5">Belongs to the acylphosphatase family.</text>
</comment>
<evidence type="ECO:0000313" key="8">
    <source>
        <dbReference type="Proteomes" id="UP000316798"/>
    </source>
</evidence>
<evidence type="ECO:0000313" key="7">
    <source>
        <dbReference type="EMBL" id="QDL36619.1"/>
    </source>
</evidence>
<comment type="catalytic activity">
    <reaction evidence="3 4">
        <text>an acyl phosphate + H2O = a carboxylate + phosphate + H(+)</text>
        <dbReference type="Rhea" id="RHEA:14965"/>
        <dbReference type="ChEBI" id="CHEBI:15377"/>
        <dbReference type="ChEBI" id="CHEBI:15378"/>
        <dbReference type="ChEBI" id="CHEBI:29067"/>
        <dbReference type="ChEBI" id="CHEBI:43474"/>
        <dbReference type="ChEBI" id="CHEBI:59918"/>
        <dbReference type="EC" id="3.6.1.7"/>
    </reaction>
</comment>
<gene>
    <name evidence="7" type="ORF">EUB48_04410</name>
</gene>
<dbReference type="GO" id="GO:0003998">
    <property type="term" value="F:acylphosphatase activity"/>
    <property type="evidence" value="ECO:0007669"/>
    <property type="project" value="UniProtKB-EC"/>
</dbReference>
<dbReference type="PROSITE" id="PS00151">
    <property type="entry name" value="ACYLPHOSPHATASE_2"/>
    <property type="match status" value="1"/>
</dbReference>
<feature type="domain" description="Acylphosphatase-like" evidence="6">
    <location>
        <begin position="12"/>
        <end position="100"/>
    </location>
</feature>
<evidence type="ECO:0000256" key="5">
    <source>
        <dbReference type="RuleBase" id="RU004168"/>
    </source>
</evidence>
<dbReference type="EMBL" id="CP035503">
    <property type="protein sequence ID" value="QDL36619.1"/>
    <property type="molecule type" value="Genomic_DNA"/>
</dbReference>
<dbReference type="SUPFAM" id="SSF54975">
    <property type="entry name" value="Acylphosphatase/BLUF domain-like"/>
    <property type="match status" value="1"/>
</dbReference>
<evidence type="ECO:0000259" key="6">
    <source>
        <dbReference type="PROSITE" id="PS51160"/>
    </source>
</evidence>
<evidence type="ECO:0000256" key="1">
    <source>
        <dbReference type="ARBA" id="ARBA00005614"/>
    </source>
</evidence>
<dbReference type="EC" id="3.6.1.7" evidence="2 4"/>
<dbReference type="InterPro" id="IPR036046">
    <property type="entry name" value="Acylphosphatase-like_dom_sf"/>
</dbReference>
<dbReference type="Gene3D" id="3.30.70.100">
    <property type="match status" value="1"/>
</dbReference>
<dbReference type="Pfam" id="PF00708">
    <property type="entry name" value="Acylphosphatase"/>
    <property type="match status" value="1"/>
</dbReference>
<dbReference type="InterPro" id="IPR017968">
    <property type="entry name" value="Acylphosphatase_CS"/>
</dbReference>